<keyword evidence="3" id="KW-1185">Reference proteome</keyword>
<organism evidence="2 3">
    <name type="scientific">Desulfonatronum thiosulfatophilum</name>
    <dbReference type="NCBI Taxonomy" id="617002"/>
    <lineage>
        <taxon>Bacteria</taxon>
        <taxon>Pseudomonadati</taxon>
        <taxon>Thermodesulfobacteriota</taxon>
        <taxon>Desulfovibrionia</taxon>
        <taxon>Desulfovibrionales</taxon>
        <taxon>Desulfonatronaceae</taxon>
        <taxon>Desulfonatronum</taxon>
    </lineage>
</organism>
<name>A0A1G6D768_9BACT</name>
<reference evidence="2 3" key="1">
    <citation type="submission" date="2016-10" db="EMBL/GenBank/DDBJ databases">
        <authorList>
            <person name="de Groot N.N."/>
        </authorList>
    </citation>
    <scope>NUCLEOTIDE SEQUENCE [LARGE SCALE GENOMIC DNA]</scope>
    <source>
        <strain evidence="2 3">ASO4-2</strain>
    </source>
</reference>
<proteinExistence type="predicted"/>
<dbReference type="Pfam" id="PF03692">
    <property type="entry name" value="CxxCxxCC"/>
    <property type="match status" value="1"/>
</dbReference>
<dbReference type="Proteomes" id="UP000198771">
    <property type="component" value="Unassembled WGS sequence"/>
</dbReference>
<feature type="region of interest" description="Disordered" evidence="1">
    <location>
        <begin position="234"/>
        <end position="254"/>
    </location>
</feature>
<gene>
    <name evidence="2" type="ORF">SAMN05660653_01975</name>
</gene>
<dbReference type="STRING" id="617002.SAMN05660653_01975"/>
<evidence type="ECO:0000313" key="3">
    <source>
        <dbReference type="Proteomes" id="UP000198771"/>
    </source>
</evidence>
<evidence type="ECO:0000256" key="1">
    <source>
        <dbReference type="SAM" id="MobiDB-lite"/>
    </source>
</evidence>
<evidence type="ECO:0000313" key="2">
    <source>
        <dbReference type="EMBL" id="SDB40950.1"/>
    </source>
</evidence>
<dbReference type="InterPro" id="IPR005358">
    <property type="entry name" value="Puta_zinc/iron-chelating_dom"/>
</dbReference>
<dbReference type="EMBL" id="FMXO01000010">
    <property type="protein sequence ID" value="SDB40950.1"/>
    <property type="molecule type" value="Genomic_DNA"/>
</dbReference>
<accession>A0A1G6D768</accession>
<dbReference type="AlphaFoldDB" id="A0A1G6D768"/>
<protein>
    <submittedName>
        <fullName evidence="2">Putative zinc-or iron-chelating domain-containing protein</fullName>
    </submittedName>
</protein>
<sequence length="254" mass="28127">MPPDFSPFFQKYEQLLQSVDKIFDAVKEKYPQCVTCQQGCSDCCHAMFDLPLIEALYLNHHFHGVLPKETKNQILTKADQADRASYKLKFQAYKSQRDGVETDVILEDMARKRVRCPLLNSQDRCDLYAFRPITCRLYGIPQEINSKARTCTLTKFEAGVPYPSVHIEKIHQMLAALSMELVASLNTKYSQMADILVPPSMALLTVYDDEYLGLKKSGCGSESCGNGGCASTTGGSCGCNSEKDASGSCGTCPK</sequence>
<dbReference type="OrthoDB" id="9810361at2"/>